<evidence type="ECO:0000313" key="6">
    <source>
        <dbReference type="EMBL" id="MCJ0973694.1"/>
    </source>
</evidence>
<feature type="transmembrane region" description="Helical" evidence="5">
    <location>
        <begin position="42"/>
        <end position="60"/>
    </location>
</feature>
<evidence type="ECO:0000256" key="5">
    <source>
        <dbReference type="SAM" id="Phobius"/>
    </source>
</evidence>
<dbReference type="GO" id="GO:0016740">
    <property type="term" value="F:transferase activity"/>
    <property type="evidence" value="ECO:0007669"/>
    <property type="project" value="UniProtKB-ARBA"/>
</dbReference>
<protein>
    <submittedName>
        <fullName evidence="6">Isoprenylcysteine carboxylmethyltransferase family protein</fullName>
    </submittedName>
</protein>
<evidence type="ECO:0000256" key="4">
    <source>
        <dbReference type="ARBA" id="ARBA00023136"/>
    </source>
</evidence>
<dbReference type="PANTHER" id="PTHR12714">
    <property type="entry name" value="PROTEIN-S ISOPRENYLCYSTEINE O-METHYLTRANSFERASE"/>
    <property type="match status" value="1"/>
</dbReference>
<dbReference type="InterPro" id="IPR007318">
    <property type="entry name" value="Phopholipid_MeTrfase"/>
</dbReference>
<comment type="caution">
    <text evidence="6">The sequence shown here is derived from an EMBL/GenBank/DDBJ whole genome shotgun (WGS) entry which is preliminary data.</text>
</comment>
<organism evidence="6 7">
    <name type="scientific">Stutzerimonas marianensis</name>
    <dbReference type="NCBI Taxonomy" id="2929513"/>
    <lineage>
        <taxon>Bacteria</taxon>
        <taxon>Pseudomonadati</taxon>
        <taxon>Pseudomonadota</taxon>
        <taxon>Gammaproteobacteria</taxon>
        <taxon>Pseudomonadales</taxon>
        <taxon>Pseudomonadaceae</taxon>
        <taxon>Stutzerimonas</taxon>
    </lineage>
</organism>
<evidence type="ECO:0000256" key="3">
    <source>
        <dbReference type="ARBA" id="ARBA00022989"/>
    </source>
</evidence>
<feature type="transmembrane region" description="Helical" evidence="5">
    <location>
        <begin position="90"/>
        <end position="106"/>
    </location>
</feature>
<dbReference type="AlphaFoldDB" id="A0A9X1W517"/>
<evidence type="ECO:0000313" key="7">
    <source>
        <dbReference type="Proteomes" id="UP001139682"/>
    </source>
</evidence>
<dbReference type="EMBL" id="JALGRD010000005">
    <property type="protein sequence ID" value="MCJ0973694.1"/>
    <property type="molecule type" value="Genomic_DNA"/>
</dbReference>
<keyword evidence="4 5" id="KW-0472">Membrane</keyword>
<dbReference type="PANTHER" id="PTHR12714:SF24">
    <property type="entry name" value="SLR1182 PROTEIN"/>
    <property type="match status" value="1"/>
</dbReference>
<feature type="transmembrane region" description="Helical" evidence="5">
    <location>
        <begin position="12"/>
        <end position="30"/>
    </location>
</feature>
<name>A0A9X1W517_9GAMM</name>
<dbReference type="Gene3D" id="1.20.120.1630">
    <property type="match status" value="1"/>
</dbReference>
<keyword evidence="7" id="KW-1185">Reference proteome</keyword>
<dbReference type="GO" id="GO:0012505">
    <property type="term" value="C:endomembrane system"/>
    <property type="evidence" value="ECO:0007669"/>
    <property type="project" value="UniProtKB-SubCell"/>
</dbReference>
<keyword evidence="3 5" id="KW-1133">Transmembrane helix</keyword>
<keyword evidence="2 5" id="KW-0812">Transmembrane</keyword>
<gene>
    <name evidence="6" type="ORF">MST27_09975</name>
</gene>
<dbReference type="RefSeq" id="WP_243605817.1">
    <property type="nucleotide sequence ID" value="NZ_JALGRD010000005.1"/>
</dbReference>
<evidence type="ECO:0000256" key="2">
    <source>
        <dbReference type="ARBA" id="ARBA00022692"/>
    </source>
</evidence>
<dbReference type="Pfam" id="PF04191">
    <property type="entry name" value="PEMT"/>
    <property type="match status" value="1"/>
</dbReference>
<accession>A0A9X1W517</accession>
<comment type="subcellular location">
    <subcellularLocation>
        <location evidence="1">Endomembrane system</location>
        <topology evidence="1">Multi-pass membrane protein</topology>
    </subcellularLocation>
</comment>
<evidence type="ECO:0000256" key="1">
    <source>
        <dbReference type="ARBA" id="ARBA00004127"/>
    </source>
</evidence>
<proteinExistence type="predicted"/>
<reference evidence="6" key="1">
    <citation type="submission" date="2022-03" db="EMBL/GenBank/DDBJ databases">
        <title>Pseudomonas marianensis sp. nov., a marine bacterium isolated from deep-sea sediments of the Mariana Trench.</title>
        <authorList>
            <person name="Wei Y."/>
        </authorList>
    </citation>
    <scope>NUCLEOTIDE SEQUENCE</scope>
    <source>
        <strain evidence="6">PS1</strain>
    </source>
</reference>
<sequence>MSTRTAGLIPPPPLVYLVFMGGAWGLANSLPLDLPEHTLANLGGWVLLLVGIVLMAWAALTMHRHRTTINPYGTPSRLLQSGPFRYSRNPIYLADILIYGAVGLWLDSLWPWLLLPILIIVMQRTVIQPEERLLMRLFGDDYRDYRVRVRRWL</sequence>
<dbReference type="Proteomes" id="UP001139682">
    <property type="component" value="Unassembled WGS sequence"/>
</dbReference>